<evidence type="ECO:0000256" key="8">
    <source>
        <dbReference type="ARBA" id="ARBA00023316"/>
    </source>
</evidence>
<dbReference type="Pfam" id="PF03734">
    <property type="entry name" value="YkuD"/>
    <property type="match status" value="1"/>
</dbReference>
<dbReference type="InterPro" id="IPR038063">
    <property type="entry name" value="Transpep_catalytic_dom"/>
</dbReference>
<keyword evidence="7 9" id="KW-0573">Peptidoglycan synthesis</keyword>
<sequence>MFKKRSKIIASLLIAVVLCFYTSYKISYKKFTSETYKSPTTSKVILTDSKCKNDDRNKDKDKDNSNKKKEDKVNKDNNKEVSKETNLSNKQNKNYTYEDYFNKLKELGLYSNRFNNENLDFRYAVLQFQSSKNLICDGIIGAETSKYLMSENNNTTDSIPECLKHGYSMVINKDTRILTVYLYGKVHKKYPIAAGASPSYTPEGKFTIVSKLINPTWISPRTGQVVPGGTPENPLGKRWLGLSIDGGSMYGIHGNNSPWSIGTDSSLGCIRMFNNNVEELFDFIPMNCPIWIGCTNNLNSWGVFQE</sequence>
<dbReference type="Gene3D" id="2.40.440.10">
    <property type="entry name" value="L,D-transpeptidase catalytic domain-like"/>
    <property type="match status" value="1"/>
</dbReference>
<dbReference type="EMBL" id="FNGL01000043">
    <property type="protein sequence ID" value="SDL46276.1"/>
    <property type="molecule type" value="Genomic_DNA"/>
</dbReference>
<evidence type="ECO:0000256" key="7">
    <source>
        <dbReference type="ARBA" id="ARBA00022984"/>
    </source>
</evidence>
<evidence type="ECO:0000259" key="11">
    <source>
        <dbReference type="PROSITE" id="PS52029"/>
    </source>
</evidence>
<evidence type="ECO:0000256" key="4">
    <source>
        <dbReference type="ARBA" id="ARBA00022679"/>
    </source>
</evidence>
<dbReference type="InterPro" id="IPR023346">
    <property type="entry name" value="Lysozyme-like_dom_sf"/>
</dbReference>
<dbReference type="InterPro" id="IPR050979">
    <property type="entry name" value="LD-transpeptidase"/>
</dbReference>
<feature type="region of interest" description="Disordered" evidence="10">
    <location>
        <begin position="51"/>
        <end position="88"/>
    </location>
</feature>
<proteinExistence type="inferred from homology"/>
<feature type="compositionally biased region" description="Basic and acidic residues" evidence="10">
    <location>
        <begin position="51"/>
        <end position="83"/>
    </location>
</feature>
<evidence type="ECO:0000313" key="13">
    <source>
        <dbReference type="Proteomes" id="UP000198811"/>
    </source>
</evidence>
<dbReference type="PANTHER" id="PTHR30582:SF24">
    <property type="entry name" value="L,D-TRANSPEPTIDASE ERFK_SRFK-RELATED"/>
    <property type="match status" value="1"/>
</dbReference>
<evidence type="ECO:0000256" key="10">
    <source>
        <dbReference type="SAM" id="MobiDB-lite"/>
    </source>
</evidence>
<name>A0ABY0QQ02_CLOCO</name>
<evidence type="ECO:0000256" key="5">
    <source>
        <dbReference type="ARBA" id="ARBA00022801"/>
    </source>
</evidence>
<comment type="caution">
    <text evidence="12">The sequence shown here is derived from an EMBL/GenBank/DDBJ whole genome shotgun (WGS) entry which is preliminary data.</text>
</comment>
<gene>
    <name evidence="12" type="ORF">SAMN05216497_1432</name>
</gene>
<organism evidence="12 13">
    <name type="scientific">Clostridium cochlearium</name>
    <dbReference type="NCBI Taxonomy" id="1494"/>
    <lineage>
        <taxon>Bacteria</taxon>
        <taxon>Bacillati</taxon>
        <taxon>Bacillota</taxon>
        <taxon>Clostridia</taxon>
        <taxon>Eubacteriales</taxon>
        <taxon>Clostridiaceae</taxon>
        <taxon>Clostridium</taxon>
    </lineage>
</organism>
<protein>
    <submittedName>
        <fullName evidence="12">L,D-transpeptidase catalytic domain</fullName>
    </submittedName>
</protein>
<feature type="active site" description="Proton donor/acceptor" evidence="9">
    <location>
        <position position="253"/>
    </location>
</feature>
<evidence type="ECO:0000313" key="12">
    <source>
        <dbReference type="EMBL" id="SDL46276.1"/>
    </source>
</evidence>
<feature type="active site" description="Nucleophile" evidence="9">
    <location>
        <position position="269"/>
    </location>
</feature>
<dbReference type="RefSeq" id="WP_089868213.1">
    <property type="nucleotide sequence ID" value="NZ_FNGL01000043.1"/>
</dbReference>
<keyword evidence="5" id="KW-0378">Hydrolase</keyword>
<keyword evidence="4" id="KW-0808">Transferase</keyword>
<evidence type="ECO:0000256" key="3">
    <source>
        <dbReference type="ARBA" id="ARBA00022676"/>
    </source>
</evidence>
<evidence type="ECO:0000256" key="2">
    <source>
        <dbReference type="ARBA" id="ARBA00005992"/>
    </source>
</evidence>
<comment type="pathway">
    <text evidence="1 9">Cell wall biogenesis; peptidoglycan biosynthesis.</text>
</comment>
<keyword evidence="8 9" id="KW-0961">Cell wall biogenesis/degradation</keyword>
<feature type="domain" description="L,D-TPase catalytic" evidence="11">
    <location>
        <begin position="167"/>
        <end position="293"/>
    </location>
</feature>
<dbReference type="SUPFAM" id="SSF141523">
    <property type="entry name" value="L,D-transpeptidase catalytic domain-like"/>
    <property type="match status" value="1"/>
</dbReference>
<reference evidence="12 13" key="1">
    <citation type="submission" date="2016-10" db="EMBL/GenBank/DDBJ databases">
        <authorList>
            <person name="Varghese N."/>
            <person name="Submissions S."/>
        </authorList>
    </citation>
    <scope>NUCLEOTIDE SEQUENCE [LARGE SCALE GENOMIC DNA]</scope>
    <source>
        <strain evidence="12 13">NLAE-zl-C224</strain>
    </source>
</reference>
<keyword evidence="6 9" id="KW-0133">Cell shape</keyword>
<evidence type="ECO:0000256" key="6">
    <source>
        <dbReference type="ARBA" id="ARBA00022960"/>
    </source>
</evidence>
<dbReference type="CDD" id="cd16913">
    <property type="entry name" value="YkuD_like"/>
    <property type="match status" value="1"/>
</dbReference>
<evidence type="ECO:0000256" key="1">
    <source>
        <dbReference type="ARBA" id="ARBA00004752"/>
    </source>
</evidence>
<accession>A0ABY0QQ02</accession>
<keyword evidence="13" id="KW-1185">Reference proteome</keyword>
<dbReference type="PROSITE" id="PS52029">
    <property type="entry name" value="LD_TPASE"/>
    <property type="match status" value="1"/>
</dbReference>
<evidence type="ECO:0000256" key="9">
    <source>
        <dbReference type="PROSITE-ProRule" id="PRU01373"/>
    </source>
</evidence>
<dbReference type="Proteomes" id="UP000198811">
    <property type="component" value="Unassembled WGS sequence"/>
</dbReference>
<keyword evidence="3" id="KW-0328">Glycosyltransferase</keyword>
<comment type="similarity">
    <text evidence="2">Belongs to the YkuD family.</text>
</comment>
<dbReference type="SUPFAM" id="SSF53955">
    <property type="entry name" value="Lysozyme-like"/>
    <property type="match status" value="1"/>
</dbReference>
<dbReference type="PANTHER" id="PTHR30582">
    <property type="entry name" value="L,D-TRANSPEPTIDASE"/>
    <property type="match status" value="1"/>
</dbReference>
<dbReference type="InterPro" id="IPR005490">
    <property type="entry name" value="LD_TPept_cat_dom"/>
</dbReference>